<organism evidence="1 2">
    <name type="scientific">Meganyctiphanes norvegica</name>
    <name type="common">Northern krill</name>
    <name type="synonym">Thysanopoda norvegica</name>
    <dbReference type="NCBI Taxonomy" id="48144"/>
    <lineage>
        <taxon>Eukaryota</taxon>
        <taxon>Metazoa</taxon>
        <taxon>Ecdysozoa</taxon>
        <taxon>Arthropoda</taxon>
        <taxon>Crustacea</taxon>
        <taxon>Multicrustacea</taxon>
        <taxon>Malacostraca</taxon>
        <taxon>Eumalacostraca</taxon>
        <taxon>Eucarida</taxon>
        <taxon>Euphausiacea</taxon>
        <taxon>Euphausiidae</taxon>
        <taxon>Meganyctiphanes</taxon>
    </lineage>
</organism>
<dbReference type="EMBL" id="CAXKWB010037372">
    <property type="protein sequence ID" value="CAL4149739.1"/>
    <property type="molecule type" value="Genomic_DNA"/>
</dbReference>
<comment type="caution">
    <text evidence="1">The sequence shown here is derived from an EMBL/GenBank/DDBJ whole genome shotgun (WGS) entry which is preliminary data.</text>
</comment>
<proteinExistence type="predicted"/>
<gene>
    <name evidence="1" type="ORF">MNOR_LOCUS30495</name>
</gene>
<evidence type="ECO:0000313" key="2">
    <source>
        <dbReference type="Proteomes" id="UP001497623"/>
    </source>
</evidence>
<reference evidence="1 2" key="1">
    <citation type="submission" date="2024-05" db="EMBL/GenBank/DDBJ databases">
        <authorList>
            <person name="Wallberg A."/>
        </authorList>
    </citation>
    <scope>NUCLEOTIDE SEQUENCE [LARGE SCALE GENOMIC DNA]</scope>
</reference>
<evidence type="ECO:0000313" key="1">
    <source>
        <dbReference type="EMBL" id="CAL4149739.1"/>
    </source>
</evidence>
<feature type="non-terminal residue" evidence="1">
    <location>
        <position position="1"/>
    </location>
</feature>
<name>A0AAV2S072_MEGNR</name>
<dbReference type="AlphaFoldDB" id="A0AAV2S072"/>
<protein>
    <submittedName>
        <fullName evidence="1">Uncharacterized protein</fullName>
    </submittedName>
</protein>
<keyword evidence="2" id="KW-1185">Reference proteome</keyword>
<dbReference type="Proteomes" id="UP001497623">
    <property type="component" value="Unassembled WGS sequence"/>
</dbReference>
<accession>A0AAV2S072</accession>
<sequence>PNIQALPPGVNRAELLSSDHPVSPDSTTNDLFNVDFSELLSPNGNPILGGRNMAELVRARMIQQQFDFQPQRLSPPVKADHNLQNNVSSYSGYRMVMSPHGYTMATTQPPVTQTPELQPMETNPSGYPMVAPQPSPTQRPQIHPIGTFIITRHTKIYNQDFAGNTGTLNFSKK</sequence>